<evidence type="ECO:0000256" key="1">
    <source>
        <dbReference type="ARBA" id="ARBA00023015"/>
    </source>
</evidence>
<dbReference type="InterPro" id="IPR036271">
    <property type="entry name" value="Tet_transcr_reg_TetR-rel_C_sf"/>
</dbReference>
<organism evidence="7 8">
    <name type="scientific">Methanospirillum lacunae</name>
    <dbReference type="NCBI Taxonomy" id="668570"/>
    <lineage>
        <taxon>Archaea</taxon>
        <taxon>Methanobacteriati</taxon>
        <taxon>Methanobacteriota</taxon>
        <taxon>Stenosarchaea group</taxon>
        <taxon>Methanomicrobia</taxon>
        <taxon>Methanomicrobiales</taxon>
        <taxon>Methanospirillaceae</taxon>
        <taxon>Methanospirillum</taxon>
    </lineage>
</organism>
<evidence type="ECO:0000313" key="7">
    <source>
        <dbReference type="EMBL" id="PWR71739.1"/>
    </source>
</evidence>
<evidence type="ECO:0000256" key="3">
    <source>
        <dbReference type="ARBA" id="ARBA00023163"/>
    </source>
</evidence>
<name>A0A2V2MWH5_9EURY</name>
<feature type="compositionally biased region" description="Basic and acidic residues" evidence="5">
    <location>
        <begin position="1"/>
        <end position="15"/>
    </location>
</feature>
<dbReference type="Proteomes" id="UP000245657">
    <property type="component" value="Unassembled WGS sequence"/>
</dbReference>
<dbReference type="Pfam" id="PF16859">
    <property type="entry name" value="TetR_C_11"/>
    <property type="match status" value="1"/>
</dbReference>
<evidence type="ECO:0000259" key="6">
    <source>
        <dbReference type="PROSITE" id="PS50977"/>
    </source>
</evidence>
<dbReference type="GO" id="GO:0000976">
    <property type="term" value="F:transcription cis-regulatory region binding"/>
    <property type="evidence" value="ECO:0007669"/>
    <property type="project" value="TreeGrafter"/>
</dbReference>
<keyword evidence="2 4" id="KW-0238">DNA-binding</keyword>
<dbReference type="EMBL" id="QGMY01000008">
    <property type="protein sequence ID" value="PWR71739.1"/>
    <property type="molecule type" value="Genomic_DNA"/>
</dbReference>
<dbReference type="SUPFAM" id="SSF48498">
    <property type="entry name" value="Tetracyclin repressor-like, C-terminal domain"/>
    <property type="match status" value="1"/>
</dbReference>
<reference evidence="7 8" key="1">
    <citation type="submission" date="2018-05" db="EMBL/GenBank/DDBJ databases">
        <title>Draft genome of Methanospirillum lacunae Ki8-1.</title>
        <authorList>
            <person name="Dueholm M.S."/>
            <person name="Nielsen P.H."/>
            <person name="Bakmann L.F."/>
            <person name="Otzen D.E."/>
        </authorList>
    </citation>
    <scope>NUCLEOTIDE SEQUENCE [LARGE SCALE GENOMIC DNA]</scope>
    <source>
        <strain evidence="7 8">Ki8-1</strain>
    </source>
</reference>
<evidence type="ECO:0000313" key="8">
    <source>
        <dbReference type="Proteomes" id="UP000245657"/>
    </source>
</evidence>
<evidence type="ECO:0000256" key="5">
    <source>
        <dbReference type="SAM" id="MobiDB-lite"/>
    </source>
</evidence>
<accession>A0A2V2MWH5</accession>
<dbReference type="InterPro" id="IPR009057">
    <property type="entry name" value="Homeodomain-like_sf"/>
</dbReference>
<dbReference type="AlphaFoldDB" id="A0A2V2MWH5"/>
<evidence type="ECO:0000256" key="4">
    <source>
        <dbReference type="PROSITE-ProRule" id="PRU00335"/>
    </source>
</evidence>
<dbReference type="SUPFAM" id="SSF46689">
    <property type="entry name" value="Homeodomain-like"/>
    <property type="match status" value="1"/>
</dbReference>
<gene>
    <name evidence="7" type="ORF">DK846_12715</name>
</gene>
<feature type="DNA-binding region" description="H-T-H motif" evidence="4">
    <location>
        <begin position="53"/>
        <end position="72"/>
    </location>
</feature>
<keyword evidence="1" id="KW-0805">Transcription regulation</keyword>
<sequence length="218" mass="24380">MGKEKKGLSSEHPPADDNAEVQRGTRRRGTVLEDAILLAAWEELFTVGYGHLTMEGIATRVQTNKAVLYRRWPNKGRLIMAAMKKFLPESHKEVPDSGDLRTDVLILLRSVAEPLQIIGAETIHGLLVDLLDKEKISSIPSMLQTRGNSRINIAMKIILQHAQDRGDIHLEKITPRIISLPMDLMILEVFTRHEPLSEATLNEIVDEIFLPLVTGGRG</sequence>
<dbReference type="InterPro" id="IPR050109">
    <property type="entry name" value="HTH-type_TetR-like_transc_reg"/>
</dbReference>
<feature type="region of interest" description="Disordered" evidence="5">
    <location>
        <begin position="1"/>
        <end position="25"/>
    </location>
</feature>
<dbReference type="PANTHER" id="PTHR30055">
    <property type="entry name" value="HTH-TYPE TRANSCRIPTIONAL REGULATOR RUTR"/>
    <property type="match status" value="1"/>
</dbReference>
<dbReference type="Gene3D" id="1.10.10.60">
    <property type="entry name" value="Homeodomain-like"/>
    <property type="match status" value="1"/>
</dbReference>
<protein>
    <submittedName>
        <fullName evidence="7">TetR family transcriptional regulator</fullName>
    </submittedName>
</protein>
<dbReference type="OrthoDB" id="135877at2157"/>
<dbReference type="PANTHER" id="PTHR30055:SF225">
    <property type="entry name" value="TRANSCRIPTIONAL REGULATORY PROTEIN-RELATED"/>
    <property type="match status" value="1"/>
</dbReference>
<dbReference type="InterPro" id="IPR011075">
    <property type="entry name" value="TetR_C"/>
</dbReference>
<dbReference type="InterPro" id="IPR001647">
    <property type="entry name" value="HTH_TetR"/>
</dbReference>
<dbReference type="RefSeq" id="WP_109969357.1">
    <property type="nucleotide sequence ID" value="NZ_QGMY01000008.1"/>
</dbReference>
<evidence type="ECO:0000256" key="2">
    <source>
        <dbReference type="ARBA" id="ARBA00023125"/>
    </source>
</evidence>
<dbReference type="Pfam" id="PF00440">
    <property type="entry name" value="TetR_N"/>
    <property type="match status" value="1"/>
</dbReference>
<dbReference type="PROSITE" id="PS50977">
    <property type="entry name" value="HTH_TETR_2"/>
    <property type="match status" value="1"/>
</dbReference>
<comment type="caution">
    <text evidence="7">The sequence shown here is derived from an EMBL/GenBank/DDBJ whole genome shotgun (WGS) entry which is preliminary data.</text>
</comment>
<feature type="domain" description="HTH tetR-type" evidence="6">
    <location>
        <begin position="30"/>
        <end position="90"/>
    </location>
</feature>
<dbReference type="Gene3D" id="1.10.357.10">
    <property type="entry name" value="Tetracycline Repressor, domain 2"/>
    <property type="match status" value="1"/>
</dbReference>
<keyword evidence="3" id="KW-0804">Transcription</keyword>
<dbReference type="GO" id="GO:0003700">
    <property type="term" value="F:DNA-binding transcription factor activity"/>
    <property type="evidence" value="ECO:0007669"/>
    <property type="project" value="TreeGrafter"/>
</dbReference>
<keyword evidence="8" id="KW-1185">Reference proteome</keyword>
<proteinExistence type="predicted"/>